<comment type="similarity">
    <text evidence="1 4">Belongs to the GMC oxidoreductase family.</text>
</comment>
<proteinExistence type="inferred from homology"/>
<dbReference type="Pfam" id="PF05199">
    <property type="entry name" value="GMC_oxred_C"/>
    <property type="match status" value="1"/>
</dbReference>
<dbReference type="InterPro" id="IPR012132">
    <property type="entry name" value="GMC_OxRdtase"/>
</dbReference>
<accession>A0A8H6CCL4</accession>
<protein>
    <recommendedName>
        <fullName evidence="5 6">Glucose-methanol-choline oxidoreductase N-terminal domain-containing protein</fullName>
    </recommendedName>
</protein>
<feature type="active site" description="Proton acceptor" evidence="2">
    <location>
        <position position="533"/>
    </location>
</feature>
<evidence type="ECO:0000259" key="5">
    <source>
        <dbReference type="PROSITE" id="PS00623"/>
    </source>
</evidence>
<dbReference type="Pfam" id="PF00732">
    <property type="entry name" value="GMC_oxred_N"/>
    <property type="match status" value="1"/>
</dbReference>
<evidence type="ECO:0000256" key="4">
    <source>
        <dbReference type="RuleBase" id="RU003968"/>
    </source>
</evidence>
<dbReference type="Gene3D" id="3.30.560.10">
    <property type="entry name" value="Glucose Oxidase, domain 3"/>
    <property type="match status" value="1"/>
</dbReference>
<comment type="caution">
    <text evidence="7">The sequence shown here is derived from an EMBL/GenBank/DDBJ whole genome shotgun (WGS) entry which is preliminary data.</text>
</comment>
<gene>
    <name evidence="7" type="ORF">HO133_002511</name>
</gene>
<evidence type="ECO:0000259" key="6">
    <source>
        <dbReference type="PROSITE" id="PS00624"/>
    </source>
</evidence>
<dbReference type="GO" id="GO:0050660">
    <property type="term" value="F:flavin adenine dinucleotide binding"/>
    <property type="evidence" value="ECO:0007669"/>
    <property type="project" value="InterPro"/>
</dbReference>
<evidence type="ECO:0000256" key="3">
    <source>
        <dbReference type="PIRSR" id="PIRSR000137-2"/>
    </source>
</evidence>
<feature type="binding site" evidence="3">
    <location>
        <begin position="534"/>
        <end position="535"/>
    </location>
    <ligand>
        <name>FAD</name>
        <dbReference type="ChEBI" id="CHEBI:57692"/>
    </ligand>
</feature>
<dbReference type="GO" id="GO:0016614">
    <property type="term" value="F:oxidoreductase activity, acting on CH-OH group of donors"/>
    <property type="evidence" value="ECO:0007669"/>
    <property type="project" value="InterPro"/>
</dbReference>
<evidence type="ECO:0000256" key="2">
    <source>
        <dbReference type="PIRSR" id="PIRSR000137-1"/>
    </source>
</evidence>
<evidence type="ECO:0000313" key="7">
    <source>
        <dbReference type="EMBL" id="KAF6220831.1"/>
    </source>
</evidence>
<dbReference type="RefSeq" id="XP_037150266.1">
    <property type="nucleotide sequence ID" value="XM_037293437.1"/>
</dbReference>
<dbReference type="EMBL" id="JACCJB010000015">
    <property type="protein sequence ID" value="KAF6220831.1"/>
    <property type="molecule type" value="Genomic_DNA"/>
</dbReference>
<dbReference type="SUPFAM" id="SSF54373">
    <property type="entry name" value="FAD-linked reductases, C-terminal domain"/>
    <property type="match status" value="1"/>
</dbReference>
<keyword evidence="8" id="KW-1185">Reference proteome</keyword>
<dbReference type="Gene3D" id="3.50.50.60">
    <property type="entry name" value="FAD/NAD(P)-binding domain"/>
    <property type="match status" value="1"/>
</dbReference>
<evidence type="ECO:0000256" key="1">
    <source>
        <dbReference type="ARBA" id="ARBA00010790"/>
    </source>
</evidence>
<dbReference type="GeneID" id="59330924"/>
<dbReference type="InterPro" id="IPR007867">
    <property type="entry name" value="GMC_OxRtase_C"/>
</dbReference>
<comment type="cofactor">
    <cofactor evidence="3">
        <name>FAD</name>
        <dbReference type="ChEBI" id="CHEBI:57692"/>
    </cofactor>
</comment>
<dbReference type="PROSITE" id="PS00624">
    <property type="entry name" value="GMC_OXRED_2"/>
    <property type="match status" value="1"/>
</dbReference>
<feature type="active site" description="Proton donor" evidence="2">
    <location>
        <position position="495"/>
    </location>
</feature>
<reference evidence="7 8" key="1">
    <citation type="journal article" date="2020" name="Genomics">
        <title>Complete, high-quality genomes from long-read metagenomic sequencing of two wolf lichen thalli reveals enigmatic genome architecture.</title>
        <authorList>
            <person name="McKenzie S.K."/>
            <person name="Walston R.F."/>
            <person name="Allen J.L."/>
        </authorList>
    </citation>
    <scope>NUCLEOTIDE SEQUENCE [LARGE SCALE GENOMIC DNA]</scope>
    <source>
        <strain evidence="7">WasteWater1</strain>
    </source>
</reference>
<name>A0A8H6CCL4_9LECA</name>
<sequence length="552" mass="59019">MAPTEADYIIVGGGLTGCALASRLKQGDASLNILLIEAGVDATGDPRTTAPMGCFALSHSELDWAYQTIPQSNTKNRAHYNAAGKTLGGGSTLNYGGWTRGDASDYDEWANVVKDPRWSYKGLLPYFKKSEHHFDANSDPQQHGFEGPIHYVSVSGSDPERQYLLRKPVHAAWTELGVKHNPDANSGRLAGISEIEESWRSGLRQPSHQAYGLKGVQVLTDTMVHRVLFSTNSEGKHVISGVELADGSRISARKEVILSAGAHRTPQLLMLSGIGPADELLKHNIPLLTDASQVGRNMFDHFALFQFWKLLDPSRGLAMGTPHWTSPAYYKGMPCDWAVKEAVPTDLLSTALRADSVSDVDAAALLHPTRCHLETQIIYAPAGADHVGLSLPMDGTHVASSVMLLLPTSRGTISLASTSALDPPVINPNYYATSADHAALIYGARRVMKAMLDTAGGKEFIACEVTPPGMPELNLQSGDKEIDERIRAAGVTHAHASGTAAMGKVVGPDLKVYGVEGLRVADASVFPVAIGGHPQATLYAVAEQAAEIILKG</sequence>
<dbReference type="InterPro" id="IPR000172">
    <property type="entry name" value="GMC_OxRdtase_N"/>
</dbReference>
<dbReference type="AlphaFoldDB" id="A0A8H6CCL4"/>
<dbReference type="Proteomes" id="UP000593566">
    <property type="component" value="Unassembled WGS sequence"/>
</dbReference>
<keyword evidence="4" id="KW-0285">Flavoprotein</keyword>
<dbReference type="PROSITE" id="PS00623">
    <property type="entry name" value="GMC_OXRED_1"/>
    <property type="match status" value="1"/>
</dbReference>
<dbReference type="PANTHER" id="PTHR11552">
    <property type="entry name" value="GLUCOSE-METHANOL-CHOLINE GMC OXIDOREDUCTASE"/>
    <property type="match status" value="1"/>
</dbReference>
<feature type="domain" description="Glucose-methanol-choline oxidoreductase N-terminal" evidence="6">
    <location>
        <begin position="261"/>
        <end position="275"/>
    </location>
</feature>
<dbReference type="PANTHER" id="PTHR11552:SF123">
    <property type="entry name" value="GMC OXIDOREDUCTASE (AFU_ORTHOLOGUE AFUA_2G01770)-RELATED"/>
    <property type="match status" value="1"/>
</dbReference>
<evidence type="ECO:0000313" key="8">
    <source>
        <dbReference type="Proteomes" id="UP000593566"/>
    </source>
</evidence>
<dbReference type="InterPro" id="IPR036188">
    <property type="entry name" value="FAD/NAD-bd_sf"/>
</dbReference>
<organism evidence="7 8">
    <name type="scientific">Letharia lupina</name>
    <dbReference type="NCBI Taxonomy" id="560253"/>
    <lineage>
        <taxon>Eukaryota</taxon>
        <taxon>Fungi</taxon>
        <taxon>Dikarya</taxon>
        <taxon>Ascomycota</taxon>
        <taxon>Pezizomycotina</taxon>
        <taxon>Lecanoromycetes</taxon>
        <taxon>OSLEUM clade</taxon>
        <taxon>Lecanoromycetidae</taxon>
        <taxon>Lecanorales</taxon>
        <taxon>Lecanorineae</taxon>
        <taxon>Parmeliaceae</taxon>
        <taxon>Letharia</taxon>
    </lineage>
</organism>
<dbReference type="SUPFAM" id="SSF51905">
    <property type="entry name" value="FAD/NAD(P)-binding domain"/>
    <property type="match status" value="1"/>
</dbReference>
<feature type="binding site" evidence="3">
    <location>
        <position position="224"/>
    </location>
    <ligand>
        <name>FAD</name>
        <dbReference type="ChEBI" id="CHEBI:57692"/>
    </ligand>
</feature>
<feature type="domain" description="Glucose-methanol-choline oxidoreductase N-terminal" evidence="5">
    <location>
        <begin position="84"/>
        <end position="107"/>
    </location>
</feature>
<keyword evidence="3 4" id="KW-0274">FAD</keyword>
<dbReference type="PIRSF" id="PIRSF000137">
    <property type="entry name" value="Alcohol_oxidase"/>
    <property type="match status" value="1"/>
</dbReference>